<comment type="caution">
    <text evidence="2">The sequence shown here is derived from an EMBL/GenBank/DDBJ whole genome shotgun (WGS) entry which is preliminary data.</text>
</comment>
<dbReference type="Proteomes" id="UP000233491">
    <property type="component" value="Unassembled WGS sequence"/>
</dbReference>
<keyword evidence="3" id="KW-1185">Reference proteome</keyword>
<evidence type="ECO:0008006" key="4">
    <source>
        <dbReference type="Google" id="ProtNLM"/>
    </source>
</evidence>
<evidence type="ECO:0000313" key="3">
    <source>
        <dbReference type="Proteomes" id="UP000233491"/>
    </source>
</evidence>
<dbReference type="RefSeq" id="WP_101291333.1">
    <property type="nucleotide sequence ID" value="NZ_FOUQ01000019.1"/>
</dbReference>
<dbReference type="OrthoDB" id="9800421at2"/>
<dbReference type="EMBL" id="PJNW01000024">
    <property type="protein sequence ID" value="PKR87187.1"/>
    <property type="molecule type" value="Genomic_DNA"/>
</dbReference>
<proteinExistence type="predicted"/>
<evidence type="ECO:0000256" key="1">
    <source>
        <dbReference type="SAM" id="MobiDB-lite"/>
    </source>
</evidence>
<protein>
    <recommendedName>
        <fullName evidence="4">Oxidoreductase</fullName>
    </recommendedName>
</protein>
<sequence>MVATAIVPQGAATSSSTPDVYRAGRFEPNDFAIASEDNGSDGLILPLAGLRAVLEGNSVSNRRLGLLFSPADRFEEVLPLLGQLAVIAVDFPKYADGRGFSHAARLIRAGFGGEIRAVGDVLIDEIPLMRRVGISAFEVKNDTTRRYLSEGRDPSPNLHYQPGALPEPPAGTRPWLRRRAP</sequence>
<dbReference type="AlphaFoldDB" id="A0A1I4WMF5"/>
<gene>
    <name evidence="2" type="ORF">CXZ10_21000</name>
</gene>
<dbReference type="Pfam" id="PF06073">
    <property type="entry name" value="DUF934"/>
    <property type="match status" value="1"/>
</dbReference>
<organism evidence="2 3">
    <name type="scientific">Pleomorphomonas diazotrophica</name>
    <dbReference type="NCBI Taxonomy" id="1166257"/>
    <lineage>
        <taxon>Bacteria</taxon>
        <taxon>Pseudomonadati</taxon>
        <taxon>Pseudomonadota</taxon>
        <taxon>Alphaproteobacteria</taxon>
        <taxon>Hyphomicrobiales</taxon>
        <taxon>Pleomorphomonadaceae</taxon>
        <taxon>Pleomorphomonas</taxon>
    </lineage>
</organism>
<dbReference type="InterPro" id="IPR008318">
    <property type="entry name" value="UCP030820"/>
</dbReference>
<evidence type="ECO:0000313" key="2">
    <source>
        <dbReference type="EMBL" id="PKR87187.1"/>
    </source>
</evidence>
<name>A0A1I4WMF5_9HYPH</name>
<reference evidence="2 3" key="1">
    <citation type="submission" date="2017-12" db="EMBL/GenBank/DDBJ databases">
        <title>Anaerobic carbon monoxide metabolism by Pleomorphomonas carboxyditropha sp. nov., a new mesophilic hydrogenogenic carboxidotroph.</title>
        <authorList>
            <person name="Esquivel-Elizondo S."/>
            <person name="Krajmalnik-Brown R."/>
        </authorList>
    </citation>
    <scope>NUCLEOTIDE SEQUENCE [LARGE SCALE GENOMIC DNA]</scope>
    <source>
        <strain evidence="2 3">R5-392</strain>
    </source>
</reference>
<accession>A0A1I4WMF5</accession>
<feature type="region of interest" description="Disordered" evidence="1">
    <location>
        <begin position="147"/>
        <end position="181"/>
    </location>
</feature>